<protein>
    <recommendedName>
        <fullName evidence="4">Ribosomal protein</fullName>
    </recommendedName>
</protein>
<dbReference type="Pfam" id="PF00444">
    <property type="entry name" value="Ribosomal_L36"/>
    <property type="match status" value="1"/>
</dbReference>
<dbReference type="InterPro" id="IPR000473">
    <property type="entry name" value="Ribosomal_bL36"/>
</dbReference>
<evidence type="ECO:0000256" key="3">
    <source>
        <dbReference type="ARBA" id="ARBA00023274"/>
    </source>
</evidence>
<dbReference type="PROSITE" id="PS00828">
    <property type="entry name" value="RIBOSOMAL_L36"/>
    <property type="match status" value="1"/>
</dbReference>
<keyword evidence="6" id="KW-1185">Reference proteome</keyword>
<accession>A0A8T2TG29</accession>
<dbReference type="AlphaFoldDB" id="A0A8T2TG29"/>
<dbReference type="EMBL" id="CM035418">
    <property type="protein sequence ID" value="KAH7420304.1"/>
    <property type="molecule type" value="Genomic_DNA"/>
</dbReference>
<gene>
    <name evidence="5" type="ORF">KP509_13G001100</name>
</gene>
<keyword evidence="2 4" id="KW-0689">Ribosomal protein</keyword>
<dbReference type="InterPro" id="IPR052010">
    <property type="entry name" value="Ribosomal_LSU_bL36"/>
</dbReference>
<dbReference type="HAMAP" id="MF_00251">
    <property type="entry name" value="Ribosomal_bL36"/>
    <property type="match status" value="1"/>
</dbReference>
<dbReference type="Proteomes" id="UP000825935">
    <property type="component" value="Chromosome 13"/>
</dbReference>
<dbReference type="NCBIfam" id="TIGR01022">
    <property type="entry name" value="rpmJ_bact"/>
    <property type="match status" value="1"/>
</dbReference>
<dbReference type="PANTHER" id="PTHR18804:SF16">
    <property type="entry name" value="RIBOSOMAL PROTEIN"/>
    <property type="match status" value="1"/>
</dbReference>
<evidence type="ECO:0000256" key="1">
    <source>
        <dbReference type="ARBA" id="ARBA00007645"/>
    </source>
</evidence>
<evidence type="ECO:0000313" key="6">
    <source>
        <dbReference type="Proteomes" id="UP000825935"/>
    </source>
</evidence>
<dbReference type="PANTHER" id="PTHR18804">
    <property type="entry name" value="RIBOSOMAL PROTEIN"/>
    <property type="match status" value="1"/>
</dbReference>
<dbReference type="InterPro" id="IPR035977">
    <property type="entry name" value="Ribosomal_bL36_sp"/>
</dbReference>
<evidence type="ECO:0000256" key="2">
    <source>
        <dbReference type="ARBA" id="ARBA00022980"/>
    </source>
</evidence>
<dbReference type="GO" id="GO:1990904">
    <property type="term" value="C:ribonucleoprotein complex"/>
    <property type="evidence" value="ECO:0007669"/>
    <property type="project" value="UniProtKB-KW"/>
</dbReference>
<reference evidence="5" key="1">
    <citation type="submission" date="2021-08" db="EMBL/GenBank/DDBJ databases">
        <title>WGS assembly of Ceratopteris richardii.</title>
        <authorList>
            <person name="Marchant D.B."/>
            <person name="Chen G."/>
            <person name="Jenkins J."/>
            <person name="Shu S."/>
            <person name="Leebens-Mack J."/>
            <person name="Grimwood J."/>
            <person name="Schmutz J."/>
            <person name="Soltis P."/>
            <person name="Soltis D."/>
            <person name="Chen Z.-H."/>
        </authorList>
    </citation>
    <scope>NUCLEOTIDE SEQUENCE</scope>
    <source>
        <strain evidence="5">Whitten #5841</strain>
        <tissue evidence="5">Leaf</tissue>
    </source>
</reference>
<dbReference type="GO" id="GO:0003735">
    <property type="term" value="F:structural constituent of ribosome"/>
    <property type="evidence" value="ECO:0007669"/>
    <property type="project" value="InterPro"/>
</dbReference>
<evidence type="ECO:0000256" key="4">
    <source>
        <dbReference type="RuleBase" id="RU000570"/>
    </source>
</evidence>
<keyword evidence="3 4" id="KW-0687">Ribonucleoprotein</keyword>
<dbReference type="GO" id="GO:0006412">
    <property type="term" value="P:translation"/>
    <property type="evidence" value="ECO:0007669"/>
    <property type="project" value="InterPro"/>
</dbReference>
<organism evidence="5 6">
    <name type="scientific">Ceratopteris richardii</name>
    <name type="common">Triangle waterfern</name>
    <dbReference type="NCBI Taxonomy" id="49495"/>
    <lineage>
        <taxon>Eukaryota</taxon>
        <taxon>Viridiplantae</taxon>
        <taxon>Streptophyta</taxon>
        <taxon>Embryophyta</taxon>
        <taxon>Tracheophyta</taxon>
        <taxon>Polypodiopsida</taxon>
        <taxon>Polypodiidae</taxon>
        <taxon>Polypodiales</taxon>
        <taxon>Pteridineae</taxon>
        <taxon>Pteridaceae</taxon>
        <taxon>Parkerioideae</taxon>
        <taxon>Ceratopteris</taxon>
    </lineage>
</organism>
<dbReference type="GO" id="GO:0005840">
    <property type="term" value="C:ribosome"/>
    <property type="evidence" value="ECO:0007669"/>
    <property type="project" value="UniProtKB-KW"/>
</dbReference>
<dbReference type="SUPFAM" id="SSF57840">
    <property type="entry name" value="Ribosomal protein L36"/>
    <property type="match status" value="1"/>
</dbReference>
<name>A0A8T2TG29_CERRI</name>
<comment type="similarity">
    <text evidence="1 4">Belongs to the bacterial ribosomal protein bL36 family.</text>
</comment>
<sequence>MWRRRRSRAVSVVLSISVIKIHVKNRCFKIEIPKKLSLSPFDHIRSQGSSPFLLLRRRKMKVRSSVKRLCEFCRVVKRRGRIYVLCKSNPKHKQRQGLSTIAWAKLDYTPRTVMPEKILIRQHYVTGLKETHCKFMPCNGGIGLASLLSRS</sequence>
<proteinExistence type="inferred from homology"/>
<comment type="caution">
    <text evidence="5">The sequence shown here is derived from an EMBL/GenBank/DDBJ whole genome shotgun (WGS) entry which is preliminary data.</text>
</comment>
<evidence type="ECO:0000313" key="5">
    <source>
        <dbReference type="EMBL" id="KAH7420304.1"/>
    </source>
</evidence>
<dbReference type="OrthoDB" id="10265903at2759"/>